<evidence type="ECO:0000313" key="1">
    <source>
        <dbReference type="EMBL" id="KAL5106678.1"/>
    </source>
</evidence>
<name>A0ABR4QAS6_9CEST</name>
<sequence length="72" mass="7615">MSGIGERICCLEPGNVWTAGPVADLTDFLRPLHSLKETLQDAFRGVSEAQNPLLCAIQLCVASPAVGVSSFL</sequence>
<dbReference type="EMBL" id="JAKROA010000005">
    <property type="protein sequence ID" value="KAL5106678.1"/>
    <property type="molecule type" value="Genomic_DNA"/>
</dbReference>
<comment type="caution">
    <text evidence="1">The sequence shown here is derived from an EMBL/GenBank/DDBJ whole genome shotgun (WGS) entry which is preliminary data.</text>
</comment>
<protein>
    <submittedName>
        <fullName evidence="1">Uncharacterized protein</fullName>
    </submittedName>
</protein>
<dbReference type="Proteomes" id="UP001651158">
    <property type="component" value="Unassembled WGS sequence"/>
</dbReference>
<gene>
    <name evidence="1" type="ORF">TcWFU_002835</name>
</gene>
<organism evidence="1 2">
    <name type="scientific">Taenia crassiceps</name>
    <dbReference type="NCBI Taxonomy" id="6207"/>
    <lineage>
        <taxon>Eukaryota</taxon>
        <taxon>Metazoa</taxon>
        <taxon>Spiralia</taxon>
        <taxon>Lophotrochozoa</taxon>
        <taxon>Platyhelminthes</taxon>
        <taxon>Cestoda</taxon>
        <taxon>Eucestoda</taxon>
        <taxon>Cyclophyllidea</taxon>
        <taxon>Taeniidae</taxon>
        <taxon>Taenia</taxon>
    </lineage>
</organism>
<accession>A0ABR4QAS6</accession>
<proteinExistence type="predicted"/>
<keyword evidence="2" id="KW-1185">Reference proteome</keyword>
<reference evidence="1 2" key="1">
    <citation type="journal article" date="2022" name="Front. Cell. Infect. Microbiol.">
        <title>The Genomes of Two Strains of Taenia crassiceps the Animal Model for the Study of Human Cysticercosis.</title>
        <authorList>
            <person name="Bobes R.J."/>
            <person name="Estrada K."/>
            <person name="Rios-Valencia D.G."/>
            <person name="Calderon-Gallegos A."/>
            <person name="de la Torre P."/>
            <person name="Carrero J.C."/>
            <person name="Sanchez-Flores A."/>
            <person name="Laclette J.P."/>
        </authorList>
    </citation>
    <scope>NUCLEOTIDE SEQUENCE [LARGE SCALE GENOMIC DNA]</scope>
    <source>
        <strain evidence="1">WFUcys</strain>
    </source>
</reference>
<evidence type="ECO:0000313" key="2">
    <source>
        <dbReference type="Proteomes" id="UP001651158"/>
    </source>
</evidence>